<dbReference type="SMART" id="SM00634">
    <property type="entry name" value="BID_1"/>
    <property type="match status" value="3"/>
</dbReference>
<keyword evidence="2" id="KW-1133">Transmembrane helix</keyword>
<evidence type="ECO:0000313" key="5">
    <source>
        <dbReference type="Proteomes" id="UP000230821"/>
    </source>
</evidence>
<gene>
    <name evidence="4" type="ORF">CSA56_01110</name>
</gene>
<feature type="domain" description="Big-1" evidence="3">
    <location>
        <begin position="427"/>
        <end position="517"/>
    </location>
</feature>
<dbReference type="InterPro" id="IPR008964">
    <property type="entry name" value="Invasin/intimin_cell_adhesion"/>
</dbReference>
<evidence type="ECO:0000259" key="3">
    <source>
        <dbReference type="PROSITE" id="PS51127"/>
    </source>
</evidence>
<dbReference type="EMBL" id="PDSK01000023">
    <property type="protein sequence ID" value="PIE36183.1"/>
    <property type="molecule type" value="Genomic_DNA"/>
</dbReference>
<dbReference type="InterPro" id="IPR013783">
    <property type="entry name" value="Ig-like_fold"/>
</dbReference>
<accession>A0A2G6KKK1</accession>
<keyword evidence="2" id="KW-0812">Transmembrane</keyword>
<dbReference type="Proteomes" id="UP000230821">
    <property type="component" value="Unassembled WGS sequence"/>
</dbReference>
<evidence type="ECO:0000256" key="1">
    <source>
        <dbReference type="ARBA" id="ARBA00010116"/>
    </source>
</evidence>
<keyword evidence="2" id="KW-0472">Membrane</keyword>
<dbReference type="InterPro" id="IPR003344">
    <property type="entry name" value="Big_1_dom"/>
</dbReference>
<dbReference type="SUPFAM" id="SSF49373">
    <property type="entry name" value="Invasin/intimin cell-adhesion fragments"/>
    <property type="match status" value="3"/>
</dbReference>
<comment type="caution">
    <text evidence="4">The sequence shown here is derived from an EMBL/GenBank/DDBJ whole genome shotgun (WGS) entry which is preliminary data.</text>
</comment>
<dbReference type="PROSITE" id="PS51127">
    <property type="entry name" value="BIG1"/>
    <property type="match status" value="1"/>
</dbReference>
<reference evidence="4 5" key="1">
    <citation type="submission" date="2017-10" db="EMBL/GenBank/DDBJ databases">
        <title>Novel microbial diversity and functional potential in the marine mammal oral microbiome.</title>
        <authorList>
            <person name="Dudek N.K."/>
            <person name="Sun C.L."/>
            <person name="Burstein D."/>
            <person name="Kantor R.S."/>
            <person name="Aliaga Goltsman D.S."/>
            <person name="Bik E.M."/>
            <person name="Thomas B.C."/>
            <person name="Banfield J.F."/>
            <person name="Relman D.A."/>
        </authorList>
    </citation>
    <scope>NUCLEOTIDE SEQUENCE [LARGE SCALE GENOMIC DNA]</scope>
    <source>
        <strain evidence="4">DOLJORAL78_47_16</strain>
    </source>
</reference>
<organism evidence="4 5">
    <name type="scientific">candidate division KSB3 bacterium</name>
    <dbReference type="NCBI Taxonomy" id="2044937"/>
    <lineage>
        <taxon>Bacteria</taxon>
        <taxon>candidate division KSB3</taxon>
    </lineage>
</organism>
<comment type="similarity">
    <text evidence="1">Belongs to the intimin/invasin family.</text>
</comment>
<name>A0A2G6KKK1_9BACT</name>
<evidence type="ECO:0000256" key="2">
    <source>
        <dbReference type="SAM" id="Phobius"/>
    </source>
</evidence>
<proteinExistence type="inferred from homology"/>
<sequence length="632" mass="63772">MAQRHHHRTQADSNITRIWALVGSIFLITLLIGVPGCGKLSDDTDSPSEAIGTSGGNPFPVGTTSSVGTYSLAVTADRTSLPADRVNFATLTATLSDSSARSLQGYTVSFEAQTGNIGRFLDSTSGTLVTTEQQNTDTNGRATARLYGVYSGTEVVKVSVDLDRNGTHDLSRTVSVLFTPGGPPSSAGTYSLEIHAHPSVIPADMATYSVISATLKDSSGGSVENFMITFASELGYVNNTPTGISGEASTTTTAVTNKNGSASVYYYADRAGSATIQASVYVPDLAATLNAKTSVAVTESSGVPGSGIPGIDLSVNPTGAYLDLGTCGESTGEDQEFVFSATVWDETGDEVGSGVRVEYRGTGLSGSSKGWAYTADAGTATWSITKTIASAGTYEWSLTAYVTINGVEYSDTVVFGIVASCSAVLPELELRAEPNEIETNGTSTITAVATKDSAPLSGEVITFTTNFSGATVTSSATTNSAGVATATFTAGSTSGTATVYGAVSTSDGSANGSVNITITDAASTITASAPDATATLGSSTSTTVDFTVSATVQDASGDYIEGVTIGFAITPLAGCGAVTFDPTTGSDSSSVAGVAALSVTATATGTATCTYEVTATTGALSDTNTGTITVNP</sequence>
<feature type="transmembrane region" description="Helical" evidence="2">
    <location>
        <begin position="18"/>
        <end position="36"/>
    </location>
</feature>
<evidence type="ECO:0000313" key="4">
    <source>
        <dbReference type="EMBL" id="PIE36183.1"/>
    </source>
</evidence>
<protein>
    <recommendedName>
        <fullName evidence="3">Big-1 domain-containing protein</fullName>
    </recommendedName>
</protein>
<dbReference type="AlphaFoldDB" id="A0A2G6KKK1"/>
<dbReference type="Gene3D" id="2.60.40.10">
    <property type="entry name" value="Immunoglobulins"/>
    <property type="match status" value="3"/>
</dbReference>